<keyword evidence="3" id="KW-1185">Reference proteome</keyword>
<sequence length="118" mass="12999">MHEHRWAREHVCMGRQVCTGAGNKISLKHRKDKSKSSGSINGTEQSPQVVGDADPGVISEGESEDGFTILILKVGPPTTIRNIGRWNLKVISSVHNKILPMIKLKCHSYTTCLEVLLP</sequence>
<evidence type="ECO:0000313" key="2">
    <source>
        <dbReference type="EMBL" id="KAJ8885564.1"/>
    </source>
</evidence>
<proteinExistence type="predicted"/>
<gene>
    <name evidence="2" type="ORF">PR048_011762</name>
</gene>
<reference evidence="2 3" key="1">
    <citation type="submission" date="2023-02" db="EMBL/GenBank/DDBJ databases">
        <title>LHISI_Scaffold_Assembly.</title>
        <authorList>
            <person name="Stuart O.P."/>
            <person name="Cleave R."/>
            <person name="Magrath M.J.L."/>
            <person name="Mikheyev A.S."/>
        </authorList>
    </citation>
    <scope>NUCLEOTIDE SEQUENCE [LARGE SCALE GENOMIC DNA]</scope>
    <source>
        <strain evidence="2">Daus_M_001</strain>
        <tissue evidence="2">Leg muscle</tissue>
    </source>
</reference>
<accession>A0ABQ9HN46</accession>
<feature type="region of interest" description="Disordered" evidence="1">
    <location>
        <begin position="23"/>
        <end position="61"/>
    </location>
</feature>
<protein>
    <submittedName>
        <fullName evidence="2">Uncharacterized protein</fullName>
    </submittedName>
</protein>
<evidence type="ECO:0000313" key="3">
    <source>
        <dbReference type="Proteomes" id="UP001159363"/>
    </source>
</evidence>
<name>A0ABQ9HN46_9NEOP</name>
<feature type="compositionally biased region" description="Polar residues" evidence="1">
    <location>
        <begin position="36"/>
        <end position="48"/>
    </location>
</feature>
<dbReference type="EMBL" id="JARBHB010000004">
    <property type="protein sequence ID" value="KAJ8885564.1"/>
    <property type="molecule type" value="Genomic_DNA"/>
</dbReference>
<evidence type="ECO:0000256" key="1">
    <source>
        <dbReference type="SAM" id="MobiDB-lite"/>
    </source>
</evidence>
<dbReference type="Proteomes" id="UP001159363">
    <property type="component" value="Chromosome X"/>
</dbReference>
<comment type="caution">
    <text evidence="2">The sequence shown here is derived from an EMBL/GenBank/DDBJ whole genome shotgun (WGS) entry which is preliminary data.</text>
</comment>
<organism evidence="2 3">
    <name type="scientific">Dryococelus australis</name>
    <dbReference type="NCBI Taxonomy" id="614101"/>
    <lineage>
        <taxon>Eukaryota</taxon>
        <taxon>Metazoa</taxon>
        <taxon>Ecdysozoa</taxon>
        <taxon>Arthropoda</taxon>
        <taxon>Hexapoda</taxon>
        <taxon>Insecta</taxon>
        <taxon>Pterygota</taxon>
        <taxon>Neoptera</taxon>
        <taxon>Polyneoptera</taxon>
        <taxon>Phasmatodea</taxon>
        <taxon>Verophasmatodea</taxon>
        <taxon>Anareolatae</taxon>
        <taxon>Phasmatidae</taxon>
        <taxon>Eurycanthinae</taxon>
        <taxon>Dryococelus</taxon>
    </lineage>
</organism>